<keyword evidence="2" id="KW-1185">Reference proteome</keyword>
<dbReference type="EMBL" id="JAIWYP010000010">
    <property type="protein sequence ID" value="KAH3751182.1"/>
    <property type="molecule type" value="Genomic_DNA"/>
</dbReference>
<reference evidence="1" key="2">
    <citation type="submission" date="2020-11" db="EMBL/GenBank/DDBJ databases">
        <authorList>
            <person name="McCartney M.A."/>
            <person name="Auch B."/>
            <person name="Kono T."/>
            <person name="Mallez S."/>
            <person name="Becker A."/>
            <person name="Gohl D.M."/>
            <person name="Silverstein K.A.T."/>
            <person name="Koren S."/>
            <person name="Bechman K.B."/>
            <person name="Herman A."/>
            <person name="Abrahante J.E."/>
            <person name="Garbe J."/>
        </authorList>
    </citation>
    <scope>NUCLEOTIDE SEQUENCE</scope>
    <source>
        <strain evidence="1">Duluth1</strain>
        <tissue evidence="1">Whole animal</tissue>
    </source>
</reference>
<organism evidence="1 2">
    <name type="scientific">Dreissena polymorpha</name>
    <name type="common">Zebra mussel</name>
    <name type="synonym">Mytilus polymorpha</name>
    <dbReference type="NCBI Taxonomy" id="45954"/>
    <lineage>
        <taxon>Eukaryota</taxon>
        <taxon>Metazoa</taxon>
        <taxon>Spiralia</taxon>
        <taxon>Lophotrochozoa</taxon>
        <taxon>Mollusca</taxon>
        <taxon>Bivalvia</taxon>
        <taxon>Autobranchia</taxon>
        <taxon>Heteroconchia</taxon>
        <taxon>Euheterodonta</taxon>
        <taxon>Imparidentia</taxon>
        <taxon>Neoheterodontei</taxon>
        <taxon>Myida</taxon>
        <taxon>Dreissenoidea</taxon>
        <taxon>Dreissenidae</taxon>
        <taxon>Dreissena</taxon>
    </lineage>
</organism>
<sequence>MGSKDYQILKSSRSAYQTQITKTYRELELQTSSQNNAESVTALYEKLNGLFGKFRDVHVEVLKCWQFDEHESSKDSFDTILRVRILRSSNDFRNGDRQYYRLRIGPKFDGGQCQISINDVFIT</sequence>
<name>A0A9D4I8Z2_DREPO</name>
<evidence type="ECO:0000313" key="2">
    <source>
        <dbReference type="Proteomes" id="UP000828390"/>
    </source>
</evidence>
<protein>
    <submittedName>
        <fullName evidence="1">Uncharacterized protein</fullName>
    </submittedName>
</protein>
<accession>A0A9D4I8Z2</accession>
<gene>
    <name evidence="1" type="ORF">DPMN_185731</name>
</gene>
<proteinExistence type="predicted"/>
<dbReference type="Proteomes" id="UP000828390">
    <property type="component" value="Unassembled WGS sequence"/>
</dbReference>
<dbReference type="AlphaFoldDB" id="A0A9D4I8Z2"/>
<reference evidence="1" key="1">
    <citation type="journal article" date="2019" name="bioRxiv">
        <title>The Genome of the Zebra Mussel, Dreissena polymorpha: A Resource for Invasive Species Research.</title>
        <authorList>
            <person name="McCartney M.A."/>
            <person name="Auch B."/>
            <person name="Kono T."/>
            <person name="Mallez S."/>
            <person name="Zhang Y."/>
            <person name="Obille A."/>
            <person name="Becker A."/>
            <person name="Abrahante J.E."/>
            <person name="Garbe J."/>
            <person name="Badalamenti J.P."/>
            <person name="Herman A."/>
            <person name="Mangelson H."/>
            <person name="Liachko I."/>
            <person name="Sullivan S."/>
            <person name="Sone E.D."/>
            <person name="Koren S."/>
            <person name="Silverstein K.A.T."/>
            <person name="Beckman K.B."/>
            <person name="Gohl D.M."/>
        </authorList>
    </citation>
    <scope>NUCLEOTIDE SEQUENCE</scope>
    <source>
        <strain evidence="1">Duluth1</strain>
        <tissue evidence="1">Whole animal</tissue>
    </source>
</reference>
<evidence type="ECO:0000313" key="1">
    <source>
        <dbReference type="EMBL" id="KAH3751182.1"/>
    </source>
</evidence>
<comment type="caution">
    <text evidence="1">The sequence shown here is derived from an EMBL/GenBank/DDBJ whole genome shotgun (WGS) entry which is preliminary data.</text>
</comment>